<dbReference type="SUPFAM" id="SSF110857">
    <property type="entry name" value="Gamma-glutamyl cyclotransferase-like"/>
    <property type="match status" value="1"/>
</dbReference>
<dbReference type="Gene3D" id="3.10.490.10">
    <property type="entry name" value="Gamma-glutamyl cyclotransferase-like"/>
    <property type="match status" value="1"/>
</dbReference>
<protein>
    <recommendedName>
        <fullName evidence="3">Putative gamma-glutamylcyclotransferase</fullName>
    </recommendedName>
</protein>
<dbReference type="PANTHER" id="PTHR31544:SF4">
    <property type="entry name" value="GAMMA-GLUTAMYLCYCLOTRANSFERASE-RELATED"/>
    <property type="match status" value="1"/>
</dbReference>
<keyword evidence="2" id="KW-0808">Transferase</keyword>
<evidence type="ECO:0000256" key="3">
    <source>
        <dbReference type="ARBA" id="ARBA00030602"/>
    </source>
</evidence>
<name>A0A0U5GSR0_ASPCI</name>
<dbReference type="InterPro" id="IPR036568">
    <property type="entry name" value="GGCT-like_sf"/>
</dbReference>
<organism evidence="5 6">
    <name type="scientific">Aspergillus calidoustus</name>
    <dbReference type="NCBI Taxonomy" id="454130"/>
    <lineage>
        <taxon>Eukaryota</taxon>
        <taxon>Fungi</taxon>
        <taxon>Dikarya</taxon>
        <taxon>Ascomycota</taxon>
        <taxon>Pezizomycotina</taxon>
        <taxon>Eurotiomycetes</taxon>
        <taxon>Eurotiomycetidae</taxon>
        <taxon>Eurotiales</taxon>
        <taxon>Aspergillaceae</taxon>
        <taxon>Aspergillus</taxon>
        <taxon>Aspergillus subgen. Nidulantes</taxon>
    </lineage>
</organism>
<keyword evidence="6" id="KW-1185">Reference proteome</keyword>
<dbReference type="GO" id="GO:0016740">
    <property type="term" value="F:transferase activity"/>
    <property type="evidence" value="ECO:0007669"/>
    <property type="project" value="UniProtKB-KW"/>
</dbReference>
<dbReference type="OMA" id="NQYPVWY"/>
<dbReference type="AlphaFoldDB" id="A0A0U5GSR0"/>
<dbReference type="InterPro" id="IPR009288">
    <property type="entry name" value="AIG2-like_dom"/>
</dbReference>
<evidence type="ECO:0000256" key="2">
    <source>
        <dbReference type="ARBA" id="ARBA00022679"/>
    </source>
</evidence>
<dbReference type="PANTHER" id="PTHR31544">
    <property type="entry name" value="AIG2-LIKE PROTEIN D"/>
    <property type="match status" value="1"/>
</dbReference>
<accession>A0A0U5GSR0</accession>
<dbReference type="InterPro" id="IPR013024">
    <property type="entry name" value="GGCT-like"/>
</dbReference>
<evidence type="ECO:0000313" key="6">
    <source>
        <dbReference type="Proteomes" id="UP000054771"/>
    </source>
</evidence>
<dbReference type="InterPro" id="IPR045038">
    <property type="entry name" value="AIG2-like"/>
</dbReference>
<sequence>MEPLQELENQATVANADVDDDDDTFQDLFQAPVRKTTYLVKLEGPLSTASRIQHLAGMSRLPEQVSGTGDGSGDASFCFINGAQKLALAAALARRLYRSFTPTFIRINRAEEALASDSMEPFLGFDSTLTHNRPADPLRTFLPRQDQYPVWYFFYGTLADPTVLVGKLGFPYPLVYHSATITGGELRIWGGTRKALVDGVGTVRGWAYLVTCAENEEALRHYETDRYEVVRCSITIESTGQTVLGLTFRFIGGSD</sequence>
<proteinExistence type="inferred from homology"/>
<evidence type="ECO:0000313" key="5">
    <source>
        <dbReference type="EMBL" id="CEN61116.1"/>
    </source>
</evidence>
<dbReference type="Pfam" id="PF06094">
    <property type="entry name" value="GGACT"/>
    <property type="match status" value="1"/>
</dbReference>
<evidence type="ECO:0000256" key="1">
    <source>
        <dbReference type="ARBA" id="ARBA00008861"/>
    </source>
</evidence>
<feature type="domain" description="Gamma-glutamylcyclotransferase AIG2-like" evidence="4">
    <location>
        <begin position="152"/>
        <end position="243"/>
    </location>
</feature>
<dbReference type="Proteomes" id="UP000054771">
    <property type="component" value="Unassembled WGS sequence"/>
</dbReference>
<gene>
    <name evidence="5" type="ORF">ASPCAL07780</name>
</gene>
<dbReference type="CDD" id="cd06661">
    <property type="entry name" value="GGCT_like"/>
    <property type="match status" value="1"/>
</dbReference>
<dbReference type="OrthoDB" id="3262926at2759"/>
<evidence type="ECO:0000259" key="4">
    <source>
        <dbReference type="Pfam" id="PF06094"/>
    </source>
</evidence>
<comment type="similarity">
    <text evidence="1">Belongs to the gamma-glutamylcyclotransferase family.</text>
</comment>
<reference evidence="6" key="1">
    <citation type="journal article" date="2016" name="Genome Announc.">
        <title>Draft genome sequences of fungus Aspergillus calidoustus.</title>
        <authorList>
            <person name="Horn F."/>
            <person name="Linde J."/>
            <person name="Mattern D.J."/>
            <person name="Walther G."/>
            <person name="Guthke R."/>
            <person name="Scherlach K."/>
            <person name="Martin K."/>
            <person name="Brakhage A.A."/>
            <person name="Petzke L."/>
            <person name="Valiante V."/>
        </authorList>
    </citation>
    <scope>NUCLEOTIDE SEQUENCE [LARGE SCALE GENOMIC DNA]</scope>
    <source>
        <strain evidence="6">SF006504</strain>
    </source>
</reference>
<dbReference type="EMBL" id="CDMC01000006">
    <property type="protein sequence ID" value="CEN61116.1"/>
    <property type="molecule type" value="Genomic_DNA"/>
</dbReference>